<keyword evidence="2" id="KW-0813">Transport</keyword>
<dbReference type="CDD" id="cd00400">
    <property type="entry name" value="Voltage_gated_ClC"/>
    <property type="match status" value="1"/>
</dbReference>
<proteinExistence type="predicted"/>
<protein>
    <submittedName>
        <fullName evidence="13">Chloride channel protein, CIC family</fullName>
    </submittedName>
</protein>
<dbReference type="GO" id="GO:0005254">
    <property type="term" value="F:chloride channel activity"/>
    <property type="evidence" value="ECO:0007669"/>
    <property type="project" value="UniProtKB-KW"/>
</dbReference>
<sequence>MIRLTLRMPYYKKTKIPLLWLRRHTSDREFMLISSVLVGLTAGMAAVVLKTLVHYIHELLAYGNRLLDQPYWLVIFPLIGILLTVFVARTLFQGKPSRGTASVLFNISQKSSMVERYNMYFHVITSALTVGFGGSAGLESPIVVTGSAIGSNYGREYHLNYRDRTLLLASGAAAGIAAVFNAPIAGVLFAIEVLLTDISISAFIPLIIAAVVGTLCSKIILQEEILFYIGQREFFAAAHVPFYVLLGILCGMMSVYYTRMALRVEELFEGYHNKVYTRAMVGGVLLGLLIMLFPPLFGEGYTSVSLLESNNAQMLLQDSWLAFFGTNEWLVLGFVGALALVKVFATTITIASGGNGGNFAPSMFVGATTGFFFSRLVNLLEISRLPVSSFSMVGMAGILSGVMHAPLTAVFLIAEITGGYTLMIPLMIVSATSYALVKYFEPYSLDTKKLAQKGQLLTHNKDRTILRIMKIRHLIETEFQPVSPDATLGELVQVIAHSRRNLFPVVNAEQKLEGVILLENVREIMFKAEKYDTVKVKELMVRPPAMVQYDDSMADVMKKFDESNAWNLPVLRQDQYLGFVSKSSIFTKYRKLLIKTTNV</sequence>
<feature type="transmembrane region" description="Helical" evidence="11">
    <location>
        <begin position="392"/>
        <end position="414"/>
    </location>
</feature>
<organism evidence="13 14">
    <name type="scientific">Pontibacter ummariensis</name>
    <dbReference type="NCBI Taxonomy" id="1610492"/>
    <lineage>
        <taxon>Bacteria</taxon>
        <taxon>Pseudomonadati</taxon>
        <taxon>Bacteroidota</taxon>
        <taxon>Cytophagia</taxon>
        <taxon>Cytophagales</taxon>
        <taxon>Hymenobacteraceae</taxon>
        <taxon>Pontibacter</taxon>
    </lineage>
</organism>
<dbReference type="InterPro" id="IPR050368">
    <property type="entry name" value="ClC-type_chloride_channel"/>
</dbReference>
<dbReference type="PANTHER" id="PTHR43427:SF6">
    <property type="entry name" value="CHLORIDE CHANNEL PROTEIN CLC-E"/>
    <property type="match status" value="1"/>
</dbReference>
<keyword evidence="9" id="KW-0407">Ion channel</keyword>
<gene>
    <name evidence="13" type="ORF">SAMN06296052_102203</name>
</gene>
<feature type="transmembrane region" description="Helical" evidence="11">
    <location>
        <begin position="359"/>
        <end position="380"/>
    </location>
</feature>
<dbReference type="Gene3D" id="3.10.580.10">
    <property type="entry name" value="CBS-domain"/>
    <property type="match status" value="1"/>
</dbReference>
<evidence type="ECO:0000256" key="3">
    <source>
        <dbReference type="ARBA" id="ARBA00022692"/>
    </source>
</evidence>
<feature type="transmembrane region" description="Helical" evidence="11">
    <location>
        <begin position="276"/>
        <end position="297"/>
    </location>
</feature>
<keyword evidence="10" id="KW-0129">CBS domain</keyword>
<dbReference type="InterPro" id="IPR001807">
    <property type="entry name" value="ClC"/>
</dbReference>
<dbReference type="PANTHER" id="PTHR43427">
    <property type="entry name" value="CHLORIDE CHANNEL PROTEIN CLC-E"/>
    <property type="match status" value="1"/>
</dbReference>
<keyword evidence="4 11" id="KW-1133">Transmembrane helix</keyword>
<dbReference type="InterPro" id="IPR014743">
    <property type="entry name" value="Cl-channel_core"/>
</dbReference>
<dbReference type="InterPro" id="IPR046342">
    <property type="entry name" value="CBS_dom_sf"/>
</dbReference>
<comment type="subcellular location">
    <subcellularLocation>
        <location evidence="1">Membrane</location>
        <topology evidence="1">Multi-pass membrane protein</topology>
    </subcellularLocation>
</comment>
<keyword evidence="6 11" id="KW-0472">Membrane</keyword>
<feature type="transmembrane region" description="Helical" evidence="11">
    <location>
        <begin position="420"/>
        <end position="440"/>
    </location>
</feature>
<dbReference type="Pfam" id="PF00654">
    <property type="entry name" value="Voltage_CLC"/>
    <property type="match status" value="1"/>
</dbReference>
<keyword evidence="7" id="KW-0869">Chloride channel</keyword>
<evidence type="ECO:0000256" key="7">
    <source>
        <dbReference type="ARBA" id="ARBA00023173"/>
    </source>
</evidence>
<evidence type="ECO:0000313" key="14">
    <source>
        <dbReference type="Proteomes" id="UP000198432"/>
    </source>
</evidence>
<keyword evidence="8" id="KW-0868">Chloride</keyword>
<evidence type="ECO:0000259" key="12">
    <source>
        <dbReference type="PROSITE" id="PS51371"/>
    </source>
</evidence>
<evidence type="ECO:0000256" key="4">
    <source>
        <dbReference type="ARBA" id="ARBA00022989"/>
    </source>
</evidence>
<dbReference type="PROSITE" id="PS51371">
    <property type="entry name" value="CBS"/>
    <property type="match status" value="2"/>
</dbReference>
<evidence type="ECO:0000256" key="6">
    <source>
        <dbReference type="ARBA" id="ARBA00023136"/>
    </source>
</evidence>
<feature type="transmembrane region" description="Helical" evidence="11">
    <location>
        <begin position="165"/>
        <end position="191"/>
    </location>
</feature>
<evidence type="ECO:0000256" key="8">
    <source>
        <dbReference type="ARBA" id="ARBA00023214"/>
    </source>
</evidence>
<dbReference type="SUPFAM" id="SSF54631">
    <property type="entry name" value="CBS-domain pair"/>
    <property type="match status" value="1"/>
</dbReference>
<dbReference type="PRINTS" id="PR00762">
    <property type="entry name" value="CLCHANNEL"/>
</dbReference>
<dbReference type="Proteomes" id="UP000198432">
    <property type="component" value="Unassembled WGS sequence"/>
</dbReference>
<evidence type="ECO:0000256" key="1">
    <source>
        <dbReference type="ARBA" id="ARBA00004141"/>
    </source>
</evidence>
<dbReference type="GO" id="GO:0034707">
    <property type="term" value="C:chloride channel complex"/>
    <property type="evidence" value="ECO:0007669"/>
    <property type="project" value="UniProtKB-KW"/>
</dbReference>
<evidence type="ECO:0000256" key="2">
    <source>
        <dbReference type="ARBA" id="ARBA00022448"/>
    </source>
</evidence>
<dbReference type="AlphaFoldDB" id="A0A239BVL5"/>
<evidence type="ECO:0000256" key="10">
    <source>
        <dbReference type="PROSITE-ProRule" id="PRU00703"/>
    </source>
</evidence>
<name>A0A239BVL5_9BACT</name>
<reference evidence="14" key="1">
    <citation type="submission" date="2017-06" db="EMBL/GenBank/DDBJ databases">
        <authorList>
            <person name="Varghese N."/>
            <person name="Submissions S."/>
        </authorList>
    </citation>
    <scope>NUCLEOTIDE SEQUENCE [LARGE SCALE GENOMIC DNA]</scope>
    <source>
        <strain evidence="14">NKM1</strain>
    </source>
</reference>
<feature type="domain" description="CBS" evidence="12">
    <location>
        <begin position="540"/>
        <end position="596"/>
    </location>
</feature>
<feature type="transmembrane region" description="Helical" evidence="11">
    <location>
        <begin position="30"/>
        <end position="49"/>
    </location>
</feature>
<accession>A0A239BVL5</accession>
<dbReference type="Gene3D" id="1.10.3080.10">
    <property type="entry name" value="Clc chloride channel"/>
    <property type="match status" value="1"/>
</dbReference>
<evidence type="ECO:0000256" key="11">
    <source>
        <dbReference type="SAM" id="Phobius"/>
    </source>
</evidence>
<evidence type="ECO:0000313" key="13">
    <source>
        <dbReference type="EMBL" id="SNS12085.1"/>
    </source>
</evidence>
<dbReference type="SUPFAM" id="SSF81340">
    <property type="entry name" value="Clc chloride channel"/>
    <property type="match status" value="1"/>
</dbReference>
<evidence type="ECO:0000256" key="9">
    <source>
        <dbReference type="ARBA" id="ARBA00023303"/>
    </source>
</evidence>
<dbReference type="Pfam" id="PF00571">
    <property type="entry name" value="CBS"/>
    <property type="match status" value="2"/>
</dbReference>
<feature type="transmembrane region" description="Helical" evidence="11">
    <location>
        <begin position="329"/>
        <end position="353"/>
    </location>
</feature>
<keyword evidence="14" id="KW-1185">Reference proteome</keyword>
<feature type="transmembrane region" description="Helical" evidence="11">
    <location>
        <begin position="69"/>
        <end position="88"/>
    </location>
</feature>
<evidence type="ECO:0000256" key="5">
    <source>
        <dbReference type="ARBA" id="ARBA00023065"/>
    </source>
</evidence>
<feature type="domain" description="CBS" evidence="12">
    <location>
        <begin position="475"/>
        <end position="533"/>
    </location>
</feature>
<feature type="transmembrane region" description="Helical" evidence="11">
    <location>
        <begin position="233"/>
        <end position="256"/>
    </location>
</feature>
<feature type="transmembrane region" description="Helical" evidence="11">
    <location>
        <begin position="203"/>
        <end position="221"/>
    </location>
</feature>
<keyword evidence="5" id="KW-0406">Ion transport</keyword>
<dbReference type="EMBL" id="FZOQ01000002">
    <property type="protein sequence ID" value="SNS12085.1"/>
    <property type="molecule type" value="Genomic_DNA"/>
</dbReference>
<dbReference type="InterPro" id="IPR000644">
    <property type="entry name" value="CBS_dom"/>
</dbReference>
<keyword evidence="3 11" id="KW-0812">Transmembrane</keyword>